<keyword evidence="4" id="KW-1185">Reference proteome</keyword>
<evidence type="ECO:0000313" key="4">
    <source>
        <dbReference type="Proteomes" id="UP000472265"/>
    </source>
</evidence>
<keyword evidence="1" id="KW-0732">Signal</keyword>
<reference evidence="3" key="2">
    <citation type="submission" date="2021-04" db="EMBL/GenBank/DDBJ databases">
        <authorList>
            <consortium name="Wellcome Sanger Institute Data Sharing"/>
        </authorList>
    </citation>
    <scope>NUCLEOTIDE SEQUENCE [LARGE SCALE GENOMIC DNA]</scope>
</reference>
<dbReference type="EMBL" id="AY550935">
    <property type="protein sequence ID" value="AAT45246.1"/>
    <property type="molecule type" value="mRNA"/>
</dbReference>
<name>Q4QY86_SPAAU</name>
<dbReference type="OMA" id="RPHIGIT"/>
<dbReference type="AlphaFoldDB" id="Q4QY86"/>
<dbReference type="Ensembl" id="ENSSAUT00010041150.1">
    <property type="protein sequence ID" value="ENSSAUP00010039024.1"/>
    <property type="gene ID" value="ENSSAUG00010016477.1"/>
</dbReference>
<evidence type="ECO:0000313" key="3">
    <source>
        <dbReference type="Ensembl" id="ENSSAUP00010039024.1"/>
    </source>
</evidence>
<feature type="signal peptide" evidence="1">
    <location>
        <begin position="1"/>
        <end position="20"/>
    </location>
</feature>
<protein>
    <submittedName>
        <fullName evidence="3">Apolipoprotein A-II</fullName>
    </submittedName>
</protein>
<feature type="chain" id="PRO_5044737891" evidence="1">
    <location>
        <begin position="21"/>
        <end position="143"/>
    </location>
</feature>
<dbReference type="GeneTree" id="ENSGT00390000015918"/>
<sequence>MHAKYALALILALQVSVSLCEIPDPPQELVDKYNEYKGTFYKRLLNLLSQAQTASGPMVEQASQDGRGQAVREYAETLQAKPEFQAFVKVATALGEEASPLVDKARLKLLGAYQAYLRPYVGEWLADTITEAKVYLDKVMPAE</sequence>
<evidence type="ECO:0000313" key="2">
    <source>
        <dbReference type="EMBL" id="AAT45246.1"/>
    </source>
</evidence>
<gene>
    <name evidence="3" type="primary">apoa2</name>
</gene>
<organism evidence="2">
    <name type="scientific">Sparus aurata</name>
    <name type="common">Gilthead sea bream</name>
    <dbReference type="NCBI Taxonomy" id="8175"/>
    <lineage>
        <taxon>Eukaryota</taxon>
        <taxon>Metazoa</taxon>
        <taxon>Chordata</taxon>
        <taxon>Craniata</taxon>
        <taxon>Vertebrata</taxon>
        <taxon>Euteleostomi</taxon>
        <taxon>Actinopterygii</taxon>
        <taxon>Neopterygii</taxon>
        <taxon>Teleostei</taxon>
        <taxon>Neoteleostei</taxon>
        <taxon>Acanthomorphata</taxon>
        <taxon>Eupercaria</taxon>
        <taxon>Spariformes</taxon>
        <taxon>Sparidae</taxon>
        <taxon>Sparus</taxon>
    </lineage>
</organism>
<evidence type="ECO:0000256" key="1">
    <source>
        <dbReference type="SAM" id="SignalP"/>
    </source>
</evidence>
<accession>Q4QY86</accession>
<dbReference type="Proteomes" id="UP000472265">
    <property type="component" value="Chromosome 17"/>
</dbReference>
<reference evidence="3" key="3">
    <citation type="submission" date="2025-05" db="UniProtKB">
        <authorList>
            <consortium name="Ensembl"/>
        </authorList>
    </citation>
    <scope>IDENTIFICATION</scope>
</reference>
<proteinExistence type="evidence at transcript level"/>
<reference evidence="2" key="1">
    <citation type="journal article" date="2005" name="Aquaculture">
        <title>Comparative analysis and characterization of expressed sequence tags in gilthead sea bream (Sparus aurata) liver and embryos.</title>
        <authorList>
            <person name="Sarropoulou E."/>
            <person name="Power D.M."/>
            <person name="Magoulas A."/>
            <person name="Geisler R."/>
            <person name="Kotoulas G."/>
        </authorList>
    </citation>
    <scope>NUCLEOTIDE SEQUENCE</scope>
</reference>